<dbReference type="RefSeq" id="WP_003131869.1">
    <property type="nucleotide sequence ID" value="NZ_CAKMAV010000001.1"/>
</dbReference>
<protein>
    <submittedName>
        <fullName evidence="1">Uncharacterized protein</fullName>
    </submittedName>
</protein>
<name>A0A0V8C8M8_LACLL</name>
<sequence length="86" mass="9719">MAYNKKELETKVQTLGQLMEGHKYDEAWTLAGEISSIVKSNKDTMTGTEYEIVSDITKNFYGINRQLQSVNKRAFAMGKKAQAVQL</sequence>
<evidence type="ECO:0000313" key="2">
    <source>
        <dbReference type="Proteomes" id="UP000052991"/>
    </source>
</evidence>
<dbReference type="Proteomes" id="UP000052991">
    <property type="component" value="Unassembled WGS sequence"/>
</dbReference>
<gene>
    <name evidence="1" type="ORF">N42_2737</name>
</gene>
<proteinExistence type="predicted"/>
<accession>A0A0V8C8M8</accession>
<evidence type="ECO:0000313" key="1">
    <source>
        <dbReference type="EMBL" id="KSU23920.1"/>
    </source>
</evidence>
<dbReference type="EMBL" id="LKLW01000166">
    <property type="protein sequence ID" value="KSU23920.1"/>
    <property type="molecule type" value="Genomic_DNA"/>
</dbReference>
<reference evidence="2" key="1">
    <citation type="submission" date="2015-10" db="EMBL/GenBank/DDBJ databases">
        <title>Draft Genome Sequences of 11 Lactococcus lactis subspecies cremoris strains.</title>
        <authorList>
            <person name="Wels M."/>
            <person name="Backus L."/>
            <person name="Boekhorst J."/>
            <person name="Dijkstra A."/>
            <person name="Beerthuizen M."/>
            <person name="Kelly W."/>
            <person name="Siezen R."/>
            <person name="Bachmann H."/>
            <person name="Van Hijum S."/>
        </authorList>
    </citation>
    <scope>NUCLEOTIDE SEQUENCE [LARGE SCALE GENOMIC DNA]</scope>
    <source>
        <strain evidence="2">N42</strain>
    </source>
</reference>
<comment type="caution">
    <text evidence="1">The sequence shown here is derived from an EMBL/GenBank/DDBJ whole genome shotgun (WGS) entry which is preliminary data.</text>
</comment>
<organism evidence="1 2">
    <name type="scientific">Lactococcus lactis subsp. lactis</name>
    <name type="common">Streptococcus lactis</name>
    <dbReference type="NCBI Taxonomy" id="1360"/>
    <lineage>
        <taxon>Bacteria</taxon>
        <taxon>Bacillati</taxon>
        <taxon>Bacillota</taxon>
        <taxon>Bacilli</taxon>
        <taxon>Lactobacillales</taxon>
        <taxon>Streptococcaceae</taxon>
        <taxon>Lactococcus</taxon>
    </lineage>
</organism>
<dbReference type="AlphaFoldDB" id="A0A0V8C8M8"/>
<dbReference type="PATRIC" id="fig|1360.103.peg.1241"/>